<feature type="non-terminal residue" evidence="2">
    <location>
        <position position="221"/>
    </location>
</feature>
<dbReference type="VEuPathDB" id="PlasmoDB:PVP01_0001300"/>
<sequence>YHKYKDEINSFDNDRNGIYESLCGNITEADDNTNNFCAKAMKYLKHLESYGPNDYSVNGCKYLSYWIHYYVFKKQKVSSKTLEFYQKLLEEYENFDNNHFCMNYIQEINKLPYDILEKLIDLYQKFYNGNAQENKCDCKCAKECAALYNNYRNICLEGNDDDFCNELEIFKNKYDENMLKISTCTDAPKILQSIKAFDISVIIIPLFLIVLISFFSFIFYK</sequence>
<dbReference type="VEuPathDB" id="PlasmoDB:PVW1_100010900"/>
<proteinExistence type="predicted"/>
<evidence type="ECO:0000313" key="3">
    <source>
        <dbReference type="Proteomes" id="UP000305196"/>
    </source>
</evidence>
<name>A0A1G4HDI8_PLAVI</name>
<evidence type="ECO:0000313" key="2">
    <source>
        <dbReference type="EMBL" id="SCO72998.1"/>
    </source>
</evidence>
<feature type="non-terminal residue" evidence="2">
    <location>
        <position position="1"/>
    </location>
</feature>
<dbReference type="VEuPathDB" id="PlasmoDB:PVPAM_100006100"/>
<dbReference type="AlphaFoldDB" id="A0A1G4HDI8"/>
<evidence type="ECO:0000256" key="1">
    <source>
        <dbReference type="SAM" id="Phobius"/>
    </source>
</evidence>
<keyword evidence="1" id="KW-1133">Transmembrane helix</keyword>
<feature type="transmembrane region" description="Helical" evidence="1">
    <location>
        <begin position="199"/>
        <end position="220"/>
    </location>
</feature>
<protein>
    <submittedName>
        <fullName evidence="2">VIR protein</fullName>
    </submittedName>
</protein>
<accession>A0A1G4HDI8</accession>
<organism evidence="2 3">
    <name type="scientific">Plasmodium vivax</name>
    <name type="common">malaria parasite P. vivax</name>
    <dbReference type="NCBI Taxonomy" id="5855"/>
    <lineage>
        <taxon>Eukaryota</taxon>
        <taxon>Sar</taxon>
        <taxon>Alveolata</taxon>
        <taxon>Apicomplexa</taxon>
        <taxon>Aconoidasida</taxon>
        <taxon>Haemosporida</taxon>
        <taxon>Plasmodiidae</taxon>
        <taxon>Plasmodium</taxon>
        <taxon>Plasmodium (Plasmodium)</taxon>
    </lineage>
</organism>
<reference evidence="2 3" key="1">
    <citation type="submission" date="2016-07" db="EMBL/GenBank/DDBJ databases">
        <authorList>
            <consortium name="Pathogen Informatics"/>
        </authorList>
    </citation>
    <scope>NUCLEOTIDE SEQUENCE [LARGE SCALE GENOMIC DNA]</scope>
</reference>
<dbReference type="Proteomes" id="UP000305196">
    <property type="component" value="Chromosome 10"/>
</dbReference>
<keyword evidence="1" id="KW-0812">Transmembrane</keyword>
<keyword evidence="1" id="KW-0472">Membrane</keyword>
<dbReference type="EMBL" id="LT615265">
    <property type="protein sequence ID" value="SCO72998.1"/>
    <property type="molecule type" value="Genomic_DNA"/>
</dbReference>
<gene>
    <name evidence="2" type="ORF">PVC01_100006900</name>
</gene>